<comment type="similarity">
    <text evidence="5 6">Belongs to the FtsA/MreB family.</text>
</comment>
<dbReference type="PANTHER" id="PTHR42749">
    <property type="entry name" value="CELL SHAPE-DETERMINING PROTEIN MREB"/>
    <property type="match status" value="1"/>
</dbReference>
<evidence type="ECO:0000313" key="8">
    <source>
        <dbReference type="Proteomes" id="UP000184038"/>
    </source>
</evidence>
<dbReference type="HAMAP" id="MF_02207">
    <property type="entry name" value="MreB"/>
    <property type="match status" value="1"/>
</dbReference>
<proteinExistence type="inferred from homology"/>
<evidence type="ECO:0000256" key="5">
    <source>
        <dbReference type="ARBA" id="ARBA00023458"/>
    </source>
</evidence>
<evidence type="ECO:0000256" key="4">
    <source>
        <dbReference type="ARBA" id="ARBA00022960"/>
    </source>
</evidence>
<comment type="caution">
    <text evidence="6">Lacks conserved residue(s) required for the propagation of feature annotation.</text>
</comment>
<feature type="binding site" evidence="6">
    <location>
        <begin position="204"/>
        <end position="207"/>
    </location>
    <ligand>
        <name>ATP</name>
        <dbReference type="ChEBI" id="CHEBI:30616"/>
    </ligand>
</feature>
<dbReference type="Gene3D" id="3.30.420.40">
    <property type="match status" value="3"/>
</dbReference>
<dbReference type="CDD" id="cd10225">
    <property type="entry name" value="ASKHA_NBD_MreB-like"/>
    <property type="match status" value="1"/>
</dbReference>
<gene>
    <name evidence="6" type="primary">mreB</name>
    <name evidence="7" type="ORF">SAMN02746066_01084</name>
</gene>
<name>A0A1M7GRT7_9FIRM</name>
<comment type="subunit">
    <text evidence="6">Forms polymers.</text>
</comment>
<accession>A0A1M7GRT7</accession>
<dbReference type="Proteomes" id="UP000184038">
    <property type="component" value="Unassembled WGS sequence"/>
</dbReference>
<reference evidence="7 8" key="1">
    <citation type="submission" date="2016-11" db="EMBL/GenBank/DDBJ databases">
        <authorList>
            <person name="Jaros S."/>
            <person name="Januszkiewicz K."/>
            <person name="Wedrychowicz H."/>
        </authorList>
    </citation>
    <scope>NUCLEOTIDE SEQUENCE [LARGE SCALE GENOMIC DNA]</scope>
    <source>
        <strain evidence="7 8">DSM 15930</strain>
    </source>
</reference>
<sequence length="339" mass="36410">MAAKTYGIDLGTNTIKVYKKGEGVILHERNIIAIENKKKVIAVGDEAYEMNEKAPATIKVVSPVRSGVIADISNMQRLLTSIISKVNGGKKSTSTFYISVPTDITSVEKKSFYDTVLASNSKVKDISIVEKSIADALGVGLDITNARGVMVVNIGADTTEISIISLGGIVLSKLINVGGNKLDESIKLYVKKKYNLAIGSKTAETIKINLASALPGSDETIAVFGRNIVNGLPAQMDINSEMVYDSIKEYLHTIVDAIKVILERTPPEISSDIIESGIYVTGGSSAIKGLDTLIASNTDLKVNICDKADSTVVEGLGRIIEEPDLKELAYNIKQMTTRR</sequence>
<dbReference type="GO" id="GO:0005737">
    <property type="term" value="C:cytoplasm"/>
    <property type="evidence" value="ECO:0007669"/>
    <property type="project" value="UniProtKB-SubCell"/>
</dbReference>
<keyword evidence="8" id="KW-1185">Reference proteome</keyword>
<evidence type="ECO:0000313" key="7">
    <source>
        <dbReference type="EMBL" id="SHM19084.1"/>
    </source>
</evidence>
<dbReference type="NCBIfam" id="NF010539">
    <property type="entry name" value="PRK13927.1"/>
    <property type="match status" value="1"/>
</dbReference>
<dbReference type="PANTHER" id="PTHR42749:SF1">
    <property type="entry name" value="CELL SHAPE-DETERMINING PROTEIN MREB"/>
    <property type="match status" value="1"/>
</dbReference>
<dbReference type="Pfam" id="PF06723">
    <property type="entry name" value="MreB_Mbl"/>
    <property type="match status" value="1"/>
</dbReference>
<protein>
    <recommendedName>
        <fullName evidence="6">Cell shape-determining protein MreB</fullName>
    </recommendedName>
</protein>
<dbReference type="PRINTS" id="PR01652">
    <property type="entry name" value="SHAPEPROTEIN"/>
</dbReference>
<comment type="function">
    <text evidence="6">Forms membrane-associated dynamic filaments that are essential for cell shape determination. Acts by regulating cell wall synthesis and cell elongation, and thus cell shape. A feedback loop between cell geometry and MreB localization may maintain elongated cell shape by targeting cell wall growth to regions of negative cell wall curvature.</text>
</comment>
<dbReference type="InterPro" id="IPR004753">
    <property type="entry name" value="MreB"/>
</dbReference>
<organism evidence="7 8">
    <name type="scientific">Anaerosporobacter mobilis DSM 15930</name>
    <dbReference type="NCBI Taxonomy" id="1120996"/>
    <lineage>
        <taxon>Bacteria</taxon>
        <taxon>Bacillati</taxon>
        <taxon>Bacillota</taxon>
        <taxon>Clostridia</taxon>
        <taxon>Lachnospirales</taxon>
        <taxon>Lachnospiraceae</taxon>
        <taxon>Anaerosporobacter</taxon>
    </lineage>
</organism>
<evidence type="ECO:0000256" key="3">
    <source>
        <dbReference type="ARBA" id="ARBA00022840"/>
    </source>
</evidence>
<dbReference type="OrthoDB" id="9768127at2"/>
<dbReference type="GO" id="GO:0008360">
    <property type="term" value="P:regulation of cell shape"/>
    <property type="evidence" value="ECO:0007669"/>
    <property type="project" value="UniProtKB-UniRule"/>
</dbReference>
<dbReference type="AlphaFoldDB" id="A0A1M7GRT7"/>
<keyword evidence="3 6" id="KW-0067">ATP-binding</keyword>
<dbReference type="GO" id="GO:0000902">
    <property type="term" value="P:cell morphogenesis"/>
    <property type="evidence" value="ECO:0007669"/>
    <property type="project" value="InterPro"/>
</dbReference>
<evidence type="ECO:0000256" key="2">
    <source>
        <dbReference type="ARBA" id="ARBA00022741"/>
    </source>
</evidence>
<dbReference type="GO" id="GO:0005524">
    <property type="term" value="F:ATP binding"/>
    <property type="evidence" value="ECO:0007669"/>
    <property type="project" value="UniProtKB-KW"/>
</dbReference>
<dbReference type="SUPFAM" id="SSF53067">
    <property type="entry name" value="Actin-like ATPase domain"/>
    <property type="match status" value="2"/>
</dbReference>
<evidence type="ECO:0000256" key="1">
    <source>
        <dbReference type="ARBA" id="ARBA00022490"/>
    </source>
</evidence>
<dbReference type="RefSeq" id="WP_073284198.1">
    <property type="nucleotide sequence ID" value="NZ_FRCP01000007.1"/>
</dbReference>
<keyword evidence="4 6" id="KW-0133">Cell shape</keyword>
<comment type="subcellular location">
    <subcellularLocation>
        <location evidence="6">Cytoplasm</location>
    </subcellularLocation>
    <text evidence="6">Membrane-associated.</text>
</comment>
<keyword evidence="1 6" id="KW-0963">Cytoplasm</keyword>
<dbReference type="InterPro" id="IPR056546">
    <property type="entry name" value="MreB_MamK-like"/>
</dbReference>
<dbReference type="InterPro" id="IPR043129">
    <property type="entry name" value="ATPase_NBD"/>
</dbReference>
<dbReference type="STRING" id="1120996.SAMN02746066_01084"/>
<evidence type="ECO:0000256" key="6">
    <source>
        <dbReference type="HAMAP-Rule" id="MF_02207"/>
    </source>
</evidence>
<dbReference type="EMBL" id="FRCP01000007">
    <property type="protein sequence ID" value="SHM19084.1"/>
    <property type="molecule type" value="Genomic_DNA"/>
</dbReference>
<keyword evidence="2 6" id="KW-0547">Nucleotide-binding</keyword>